<protein>
    <submittedName>
        <fullName evidence="2">Uncharacterized protein</fullName>
    </submittedName>
</protein>
<proteinExistence type="predicted"/>
<organism evidence="2 3">
    <name type="scientific">Paraburkholderia xenovorans (strain LB400)</name>
    <dbReference type="NCBI Taxonomy" id="266265"/>
    <lineage>
        <taxon>Bacteria</taxon>
        <taxon>Pseudomonadati</taxon>
        <taxon>Pseudomonadota</taxon>
        <taxon>Betaproteobacteria</taxon>
        <taxon>Burkholderiales</taxon>
        <taxon>Burkholderiaceae</taxon>
        <taxon>Paraburkholderia</taxon>
    </lineage>
</organism>
<keyword evidence="3" id="KW-1185">Reference proteome</keyword>
<dbReference type="Proteomes" id="UP000001817">
    <property type="component" value="Chromosome 2"/>
</dbReference>
<dbReference type="KEGG" id="bxe:Bxe_B2056"/>
<reference evidence="2 3" key="1">
    <citation type="journal article" date="2006" name="Proc. Natl. Acad. Sci. U.S.A.">
        <title>Burkholderia xenovorans LB400 harbors a multi-replicon, 9.73-Mbp genome shaped for versatility.</title>
        <authorList>
            <person name="Chain P.S."/>
            <person name="Denef V.J."/>
            <person name="Konstantinidis K.T."/>
            <person name="Vergez L.M."/>
            <person name="Agullo L."/>
            <person name="Reyes V.L."/>
            <person name="Hauser L."/>
            <person name="Cordova M."/>
            <person name="Gomez L."/>
            <person name="Gonzalez M."/>
            <person name="Land M."/>
            <person name="Lao V."/>
            <person name="Larimer F."/>
            <person name="LiPuma J.J."/>
            <person name="Mahenthiralingam E."/>
            <person name="Malfatti S.A."/>
            <person name="Marx C.J."/>
            <person name="Parnell J.J."/>
            <person name="Ramette A."/>
            <person name="Richardson P."/>
            <person name="Seeger M."/>
            <person name="Smith D."/>
            <person name="Spilker T."/>
            <person name="Sul W.J."/>
            <person name="Tsoi T.V."/>
            <person name="Ulrich L.E."/>
            <person name="Zhulin I.B."/>
            <person name="Tiedje J.M."/>
        </authorList>
    </citation>
    <scope>NUCLEOTIDE SEQUENCE [LARGE SCALE GENOMIC DNA]</scope>
    <source>
        <strain evidence="2 3">LB400</strain>
    </source>
</reference>
<evidence type="ECO:0000256" key="1">
    <source>
        <dbReference type="SAM" id="Phobius"/>
    </source>
</evidence>
<dbReference type="AlphaFoldDB" id="Q13PQ8"/>
<evidence type="ECO:0000313" key="2">
    <source>
        <dbReference type="EMBL" id="ABE33931.1"/>
    </source>
</evidence>
<dbReference type="EMBL" id="CP000271">
    <property type="protein sequence ID" value="ABE33931.1"/>
    <property type="molecule type" value="Genomic_DNA"/>
</dbReference>
<keyword evidence="1" id="KW-0472">Membrane</keyword>
<keyword evidence="1" id="KW-0812">Transmembrane</keyword>
<evidence type="ECO:0000313" key="3">
    <source>
        <dbReference type="Proteomes" id="UP000001817"/>
    </source>
</evidence>
<name>Q13PQ8_PARXL</name>
<keyword evidence="1" id="KW-1133">Transmembrane helix</keyword>
<sequence>MLRGEIVTVVTAATVVTLLTVAIALFILLPVMRFILMSGVFLHQRDSRFNAIAALLPAIATRGLVAGAAGNARNARALV</sequence>
<gene>
    <name evidence="2" type="ORF">Bxe_B2056</name>
</gene>
<feature type="transmembrane region" description="Helical" evidence="1">
    <location>
        <begin position="49"/>
        <end position="69"/>
    </location>
</feature>
<dbReference type="STRING" id="266265.Bxe_B2056"/>
<feature type="transmembrane region" description="Helical" evidence="1">
    <location>
        <begin position="6"/>
        <end position="29"/>
    </location>
</feature>
<accession>Q13PQ8</accession>